<dbReference type="AlphaFoldDB" id="A0A7K1LFV1"/>
<comment type="subunit">
    <text evidence="4">Homodimer.</text>
</comment>
<evidence type="ECO:0000256" key="10">
    <source>
        <dbReference type="ARBA" id="ARBA00022475"/>
    </source>
</evidence>
<feature type="compositionally biased region" description="Low complexity" evidence="25">
    <location>
        <begin position="509"/>
        <end position="526"/>
    </location>
</feature>
<comment type="caution">
    <text evidence="30">The sequence shown here is derived from an EMBL/GenBank/DDBJ whole genome shotgun (WGS) entry which is preliminary data.</text>
</comment>
<evidence type="ECO:0000256" key="14">
    <source>
        <dbReference type="ARBA" id="ARBA00022679"/>
    </source>
</evidence>
<evidence type="ECO:0000256" key="17">
    <source>
        <dbReference type="ARBA" id="ARBA00022777"/>
    </source>
</evidence>
<feature type="region of interest" description="Disordered" evidence="25">
    <location>
        <begin position="504"/>
        <end position="527"/>
    </location>
</feature>
<dbReference type="InterPro" id="IPR013014">
    <property type="entry name" value="PTS_EIIC_2"/>
</dbReference>
<organism evidence="30 31">
    <name type="scientific">Rothia koreensis</name>
    <dbReference type="NCBI Taxonomy" id="592378"/>
    <lineage>
        <taxon>Bacteria</taxon>
        <taxon>Bacillati</taxon>
        <taxon>Actinomycetota</taxon>
        <taxon>Actinomycetes</taxon>
        <taxon>Micrococcales</taxon>
        <taxon>Micrococcaceae</taxon>
        <taxon>Rothia</taxon>
    </lineage>
</organism>
<feature type="domain" description="PTS EIIC type-2" evidence="29">
    <location>
        <begin position="31"/>
        <end position="383"/>
    </location>
</feature>
<dbReference type="PROSITE" id="PS51094">
    <property type="entry name" value="PTS_EIIA_TYPE_2"/>
    <property type="match status" value="1"/>
</dbReference>
<dbReference type="InterPro" id="IPR016152">
    <property type="entry name" value="PTrfase/Anion_transptr"/>
</dbReference>
<keyword evidence="17" id="KW-0418">Kinase</keyword>
<dbReference type="GO" id="GO:0009401">
    <property type="term" value="P:phosphoenolpyruvate-dependent sugar phosphotransferase system"/>
    <property type="evidence" value="ECO:0007669"/>
    <property type="project" value="UniProtKB-KW"/>
</dbReference>
<dbReference type="PROSITE" id="PS51104">
    <property type="entry name" value="PTS_EIIC_TYPE_2"/>
    <property type="match status" value="1"/>
</dbReference>
<dbReference type="Proteomes" id="UP000462152">
    <property type="component" value="Unassembled WGS sequence"/>
</dbReference>
<dbReference type="EC" id="2.7.1.197" evidence="5"/>
<evidence type="ECO:0000256" key="12">
    <source>
        <dbReference type="ARBA" id="ARBA00022553"/>
    </source>
</evidence>
<gene>
    <name evidence="30" type="ORF">GMA10_01030</name>
</gene>
<evidence type="ECO:0000256" key="4">
    <source>
        <dbReference type="ARBA" id="ARBA00011738"/>
    </source>
</evidence>
<evidence type="ECO:0000256" key="6">
    <source>
        <dbReference type="ARBA" id="ARBA00014783"/>
    </source>
</evidence>
<evidence type="ECO:0000256" key="1">
    <source>
        <dbReference type="ARBA" id="ARBA00001655"/>
    </source>
</evidence>
<evidence type="ECO:0000256" key="26">
    <source>
        <dbReference type="SAM" id="Phobius"/>
    </source>
</evidence>
<evidence type="ECO:0000259" key="29">
    <source>
        <dbReference type="PROSITE" id="PS51104"/>
    </source>
</evidence>
<evidence type="ECO:0000313" key="31">
    <source>
        <dbReference type="Proteomes" id="UP000462152"/>
    </source>
</evidence>
<keyword evidence="11" id="KW-0997">Cell inner membrane</keyword>
<dbReference type="Gene3D" id="3.40.50.2300">
    <property type="match status" value="1"/>
</dbReference>
<keyword evidence="16 26" id="KW-0812">Transmembrane</keyword>
<dbReference type="Pfam" id="PF00359">
    <property type="entry name" value="PTS_EIIA_2"/>
    <property type="match status" value="1"/>
</dbReference>
<evidence type="ECO:0000256" key="7">
    <source>
        <dbReference type="ARBA" id="ARBA00015039"/>
    </source>
</evidence>
<dbReference type="GO" id="GO:0022872">
    <property type="term" value="F:protein-N(PI)-phosphohistidine-mannitol phosphotransferase system transmembrane transporter activity"/>
    <property type="evidence" value="ECO:0007669"/>
    <property type="project" value="InterPro"/>
</dbReference>
<feature type="transmembrane region" description="Helical" evidence="26">
    <location>
        <begin position="104"/>
        <end position="124"/>
    </location>
</feature>
<evidence type="ECO:0000256" key="23">
    <source>
        <dbReference type="ARBA" id="ARBA00030962"/>
    </source>
</evidence>
<evidence type="ECO:0000256" key="18">
    <source>
        <dbReference type="ARBA" id="ARBA00022989"/>
    </source>
</evidence>
<keyword evidence="18 26" id="KW-1133">Transmembrane helix</keyword>
<evidence type="ECO:0000256" key="3">
    <source>
        <dbReference type="ARBA" id="ARBA00004429"/>
    </source>
</evidence>
<keyword evidence="14" id="KW-0808">Transferase</keyword>
<dbReference type="InterPro" id="IPR036095">
    <property type="entry name" value="PTS_EIIB-like_sf"/>
</dbReference>
<evidence type="ECO:0000256" key="15">
    <source>
        <dbReference type="ARBA" id="ARBA00022683"/>
    </source>
</evidence>
<evidence type="ECO:0000256" key="22">
    <source>
        <dbReference type="ARBA" id="ARBA00030956"/>
    </source>
</evidence>
<dbReference type="NCBIfam" id="NF011663">
    <property type="entry name" value="PRK15083.1"/>
    <property type="match status" value="1"/>
</dbReference>
<dbReference type="SUPFAM" id="SSF52794">
    <property type="entry name" value="PTS system IIB component-like"/>
    <property type="match status" value="1"/>
</dbReference>
<evidence type="ECO:0000256" key="11">
    <source>
        <dbReference type="ARBA" id="ARBA00022519"/>
    </source>
</evidence>
<evidence type="ECO:0000256" key="19">
    <source>
        <dbReference type="ARBA" id="ARBA00023136"/>
    </source>
</evidence>
<evidence type="ECO:0000256" key="24">
    <source>
        <dbReference type="ARBA" id="ARBA00033349"/>
    </source>
</evidence>
<keyword evidence="19 26" id="KW-0472">Membrane</keyword>
<proteinExistence type="predicted"/>
<evidence type="ECO:0000259" key="27">
    <source>
        <dbReference type="PROSITE" id="PS51094"/>
    </source>
</evidence>
<evidence type="ECO:0000256" key="20">
    <source>
        <dbReference type="ARBA" id="ARBA00029908"/>
    </source>
</evidence>
<dbReference type="GO" id="GO:0016301">
    <property type="term" value="F:kinase activity"/>
    <property type="evidence" value="ECO:0007669"/>
    <property type="project" value="UniProtKB-KW"/>
</dbReference>
<sequence>MPVESGVIVSTASTEATEKKKVGARVRVQKFGTFLSSMIMPNIGAFIAWGLLTALFLWSDDPGGGQGPFANEHINAVLNPTVTYLLPILIAYTGGKLIHDVRGGVVGAVATMGVIIATSSPVFIGDNPGSPMFLGAMIMGPLSAWVVKKFDQIMEGHIKPGFEMLVNNFSSGIIGAALAIASMFWLAPIMHLLMNAAGVAVQWLIDLRLLPLASILIEPAKVLFLNNAINHGILTPLGTDQALQQGKSILFLLESNPGPGLGVLLAYIIFGRGSARASAPAAALIHALGGIHEIYFPYVLMKPQLLLATIFGGMSGVFVELLFDAGLRSPAAPGSLIFLYVNAPPNAMLGVTFGWITATIVSLVIASVILKASKQGEDDLAQATADMERMKGKKSSVAGALGGDQAKNSRIESIVFACDAGMGSSAMGASVLRNKIKDAGFGSDVTVVNKAINSLTDDYDLLVSHEDLADRAAAPTPSATHVAVDNFMSSPRYDDIVDLISQQRGGDNGQTAAASAETSAASAQGSEDQEILATSSIILGGTADGRDDAIDEAGKLLVSTGKVDASYIDSMHEREGSVSTFMGNGLAIPHGTNDAKSAIHSSAMSFVRYDEGIDWNGKTARFVIGIAGAGGEHLSLLQKVAKIFSNKESVAQLEAASTPEEILEIFGKVNA</sequence>
<accession>A0A7K1LFV1</accession>
<dbReference type="EMBL" id="WOGT01000001">
    <property type="protein sequence ID" value="MUN53822.1"/>
    <property type="molecule type" value="Genomic_DNA"/>
</dbReference>
<evidence type="ECO:0000256" key="2">
    <source>
        <dbReference type="ARBA" id="ARBA00002434"/>
    </source>
</evidence>
<dbReference type="SUPFAM" id="SSF55804">
    <property type="entry name" value="Phoshotransferase/anion transport protein"/>
    <property type="match status" value="1"/>
</dbReference>
<dbReference type="InterPro" id="IPR029503">
    <property type="entry name" value="PTS_EIIB_mannitol"/>
</dbReference>
<evidence type="ECO:0000256" key="8">
    <source>
        <dbReference type="ARBA" id="ARBA00021825"/>
    </source>
</evidence>
<name>A0A7K1LFV1_9MICC</name>
<evidence type="ECO:0000259" key="28">
    <source>
        <dbReference type="PROSITE" id="PS51099"/>
    </source>
</evidence>
<dbReference type="PROSITE" id="PS00372">
    <property type="entry name" value="PTS_EIIA_TYPE_2_HIS"/>
    <property type="match status" value="1"/>
</dbReference>
<keyword evidence="9" id="KW-0813">Transport</keyword>
<comment type="function">
    <text evidence="2">The phosphoenolpyruvate-dependent sugar phosphotransferase system (sugar PTS), a major carbohydrate active transport system, catalyzes the phosphorylation of incoming sugar substrates concomitantly with their translocation across the cell membrane. The enzyme II CmtAB PTS system is involved in D-mannitol transport.</text>
</comment>
<feature type="transmembrane region" description="Helical" evidence="26">
    <location>
        <begin position="168"/>
        <end position="187"/>
    </location>
</feature>
<feature type="transmembrane region" description="Helical" evidence="26">
    <location>
        <begin position="130"/>
        <end position="147"/>
    </location>
</feature>
<feature type="domain" description="PTS EIIB type-2" evidence="28">
    <location>
        <begin position="412"/>
        <end position="508"/>
    </location>
</feature>
<keyword evidence="13" id="KW-0762">Sugar transport</keyword>
<evidence type="ECO:0000256" key="21">
    <source>
        <dbReference type="ARBA" id="ARBA00030684"/>
    </source>
</evidence>
<comment type="subcellular location">
    <subcellularLocation>
        <location evidence="3">Cell inner membrane</location>
        <topology evidence="3">Multi-pass membrane protein</topology>
    </subcellularLocation>
</comment>
<evidence type="ECO:0000256" key="13">
    <source>
        <dbReference type="ARBA" id="ARBA00022597"/>
    </source>
</evidence>
<dbReference type="PANTHER" id="PTHR30181">
    <property type="entry name" value="MANNITOL PERMEASE IIC COMPONENT"/>
    <property type="match status" value="1"/>
</dbReference>
<protein>
    <recommendedName>
        <fullName evidence="6">Mannitol-specific phosphotransferase enzyme IIA component</fullName>
        <ecNumber evidence="5">2.7.1.197</ecNumber>
    </recommendedName>
    <alternativeName>
        <fullName evidence="22">EIIA</fullName>
    </alternativeName>
    <alternativeName>
        <fullName evidence="24">EIICB-Mtl</fullName>
    </alternativeName>
    <alternativeName>
        <fullName evidence="21">EIICBA-Mtl</fullName>
    </alternativeName>
    <alternativeName>
        <fullName evidence="23">EIII</fullName>
    </alternativeName>
    <alternativeName>
        <fullName evidence="20">PTS system mannitol-specific EIIA component</fullName>
    </alternativeName>
    <alternativeName>
        <fullName evidence="8">PTS system mannitol-specific EIICB component</fullName>
    </alternativeName>
    <alternativeName>
        <fullName evidence="7">PTS system mannitol-specific EIICBA component</fullName>
    </alternativeName>
</protein>
<keyword evidence="15" id="KW-0598">Phosphotransferase system</keyword>
<evidence type="ECO:0000256" key="9">
    <source>
        <dbReference type="ARBA" id="ARBA00022448"/>
    </source>
</evidence>
<feature type="domain" description="PTS EIIA type-2" evidence="27">
    <location>
        <begin position="530"/>
        <end position="669"/>
    </location>
</feature>
<dbReference type="CDD" id="cd00211">
    <property type="entry name" value="PTS_IIA_fru"/>
    <property type="match status" value="1"/>
</dbReference>
<keyword evidence="10" id="KW-1003">Cell membrane</keyword>
<comment type="catalytic activity">
    <reaction evidence="1">
        <text>D-mannitol(out) + N(pros)-phospho-L-histidyl-[protein] = D-mannitol 1-phosphate(in) + L-histidyl-[protein]</text>
        <dbReference type="Rhea" id="RHEA:33363"/>
        <dbReference type="Rhea" id="RHEA-COMP:9745"/>
        <dbReference type="Rhea" id="RHEA-COMP:9746"/>
        <dbReference type="ChEBI" id="CHEBI:16899"/>
        <dbReference type="ChEBI" id="CHEBI:29979"/>
        <dbReference type="ChEBI" id="CHEBI:61381"/>
        <dbReference type="ChEBI" id="CHEBI:64837"/>
        <dbReference type="EC" id="2.7.1.197"/>
    </reaction>
</comment>
<dbReference type="InterPro" id="IPR050893">
    <property type="entry name" value="Sugar_PTS"/>
</dbReference>
<dbReference type="InterPro" id="IPR003352">
    <property type="entry name" value="PTS_EIIC"/>
</dbReference>
<evidence type="ECO:0000256" key="16">
    <source>
        <dbReference type="ARBA" id="ARBA00022692"/>
    </source>
</evidence>
<evidence type="ECO:0000256" key="5">
    <source>
        <dbReference type="ARBA" id="ARBA00011909"/>
    </source>
</evidence>
<feature type="transmembrane region" description="Helical" evidence="26">
    <location>
        <begin position="34"/>
        <end position="58"/>
    </location>
</feature>
<dbReference type="GO" id="GO:0005886">
    <property type="term" value="C:plasma membrane"/>
    <property type="evidence" value="ECO:0007669"/>
    <property type="project" value="UniProtKB-SubCell"/>
</dbReference>
<dbReference type="CDD" id="cd05567">
    <property type="entry name" value="PTS_IIB_mannitol"/>
    <property type="match status" value="1"/>
</dbReference>
<dbReference type="InterPro" id="IPR002178">
    <property type="entry name" value="PTS_EIIA_type-2_dom"/>
</dbReference>
<feature type="transmembrane region" description="Helical" evidence="26">
    <location>
        <begin position="347"/>
        <end position="370"/>
    </location>
</feature>
<evidence type="ECO:0000313" key="30">
    <source>
        <dbReference type="EMBL" id="MUN53822.1"/>
    </source>
</evidence>
<keyword evidence="12" id="KW-0597">Phosphoprotein</keyword>
<dbReference type="GO" id="GO:0090563">
    <property type="term" value="F:protein-phosphocysteine-sugar phosphotransferase activity"/>
    <property type="evidence" value="ECO:0007669"/>
    <property type="project" value="TreeGrafter"/>
</dbReference>
<feature type="transmembrane region" description="Helical" evidence="26">
    <location>
        <begin position="305"/>
        <end position="327"/>
    </location>
</feature>
<reference evidence="30 31" key="1">
    <citation type="submission" date="2019-12" db="EMBL/GenBank/DDBJ databases">
        <authorList>
            <person name="Li J."/>
            <person name="Shi Y."/>
            <person name="Xu G."/>
            <person name="Xiao D."/>
            <person name="Ran X."/>
        </authorList>
    </citation>
    <scope>NUCLEOTIDE SEQUENCE [LARGE SCALE GENOMIC DNA]</scope>
    <source>
        <strain evidence="30 31">JCM 15915</strain>
    </source>
</reference>
<evidence type="ECO:0000256" key="25">
    <source>
        <dbReference type="SAM" id="MobiDB-lite"/>
    </source>
</evidence>
<dbReference type="Gene3D" id="3.40.930.10">
    <property type="entry name" value="Mannitol-specific EII, Chain A"/>
    <property type="match status" value="1"/>
</dbReference>
<dbReference type="OrthoDB" id="9814222at2"/>
<dbReference type="InterPro" id="IPR003501">
    <property type="entry name" value="PTS_EIIB_2/3"/>
</dbReference>
<feature type="transmembrane region" description="Helical" evidence="26">
    <location>
        <begin position="73"/>
        <end position="92"/>
    </location>
</feature>
<dbReference type="Pfam" id="PF02302">
    <property type="entry name" value="PTS_IIB"/>
    <property type="match status" value="1"/>
</dbReference>
<keyword evidence="31" id="KW-1185">Reference proteome</keyword>
<dbReference type="InterPro" id="IPR013011">
    <property type="entry name" value="PTS_EIIB_2"/>
</dbReference>
<dbReference type="Pfam" id="PF02378">
    <property type="entry name" value="PTS_EIIC"/>
    <property type="match status" value="1"/>
</dbReference>
<dbReference type="PROSITE" id="PS51099">
    <property type="entry name" value="PTS_EIIB_TYPE_2"/>
    <property type="match status" value="1"/>
</dbReference>
<dbReference type="PANTHER" id="PTHR30181:SF2">
    <property type="entry name" value="PTS SYSTEM MANNITOL-SPECIFIC EIICBA COMPONENT"/>
    <property type="match status" value="1"/>
</dbReference>